<evidence type="ECO:0000313" key="3">
    <source>
        <dbReference type="EMBL" id="KAK4542832.1"/>
    </source>
</evidence>
<evidence type="ECO:0000256" key="1">
    <source>
        <dbReference type="SAM" id="MobiDB-lite"/>
    </source>
</evidence>
<reference evidence="3 4" key="1">
    <citation type="submission" date="2021-11" db="EMBL/GenBank/DDBJ databases">
        <title>Black yeast isolated from Biological Soil Crust.</title>
        <authorList>
            <person name="Kurbessoian T."/>
        </authorList>
    </citation>
    <scope>NUCLEOTIDE SEQUENCE [LARGE SCALE GENOMIC DNA]</scope>
    <source>
        <strain evidence="3 4">CCFEE 5522</strain>
    </source>
</reference>
<feature type="domain" description="2EXR" evidence="2">
    <location>
        <begin position="35"/>
        <end position="98"/>
    </location>
</feature>
<organism evidence="3 4">
    <name type="scientific">Oleoguttula mirabilis</name>
    <dbReference type="NCBI Taxonomy" id="1507867"/>
    <lineage>
        <taxon>Eukaryota</taxon>
        <taxon>Fungi</taxon>
        <taxon>Dikarya</taxon>
        <taxon>Ascomycota</taxon>
        <taxon>Pezizomycotina</taxon>
        <taxon>Dothideomycetes</taxon>
        <taxon>Dothideomycetidae</taxon>
        <taxon>Mycosphaerellales</taxon>
        <taxon>Teratosphaeriaceae</taxon>
        <taxon>Oleoguttula</taxon>
    </lineage>
</organism>
<accession>A0AAV9JEH6</accession>
<protein>
    <recommendedName>
        <fullName evidence="2">2EXR domain-containing protein</fullName>
    </recommendedName>
</protein>
<dbReference type="Pfam" id="PF20150">
    <property type="entry name" value="2EXR"/>
    <property type="match status" value="1"/>
</dbReference>
<keyword evidence="4" id="KW-1185">Reference proteome</keyword>
<feature type="compositionally biased region" description="Low complexity" evidence="1">
    <location>
        <begin position="14"/>
        <end position="23"/>
    </location>
</feature>
<name>A0AAV9JEH6_9PEZI</name>
<feature type="compositionally biased region" description="Basic residues" evidence="1">
    <location>
        <begin position="1"/>
        <end position="10"/>
    </location>
</feature>
<feature type="region of interest" description="Disordered" evidence="1">
    <location>
        <begin position="1"/>
        <end position="27"/>
    </location>
</feature>
<sequence>MLHLPLRSRKAATSSSPLPSQSPVVATNEPEDWGFLKLPPELRNRIYEQHLTLRDGRHHWYREPHEVPVRYIAHGYAKPTVLALLQTCRQIRREAEAIFFSANRLEVSMRDVAAHRKGVFDTIGPVRCDAMRHLTLTYQGYEWEHWEPLMPEFCEIVAKVSTELTRLRYLEKLHIDLDSCISYEHARVLISGLQDVVKVVPSLTDVGFAPRRPKHWALLTEEEAGVSMVWADGLYRMMGLDEKMRRRVMEENMRRRVSKLTI</sequence>
<proteinExistence type="predicted"/>
<dbReference type="InterPro" id="IPR045518">
    <property type="entry name" value="2EXR"/>
</dbReference>
<evidence type="ECO:0000313" key="4">
    <source>
        <dbReference type="Proteomes" id="UP001324427"/>
    </source>
</evidence>
<dbReference type="PANTHER" id="PTHR42085:SF1">
    <property type="entry name" value="F-BOX DOMAIN-CONTAINING PROTEIN"/>
    <property type="match status" value="1"/>
</dbReference>
<comment type="caution">
    <text evidence="3">The sequence shown here is derived from an EMBL/GenBank/DDBJ whole genome shotgun (WGS) entry which is preliminary data.</text>
</comment>
<evidence type="ECO:0000259" key="2">
    <source>
        <dbReference type="Pfam" id="PF20150"/>
    </source>
</evidence>
<dbReference type="Proteomes" id="UP001324427">
    <property type="component" value="Unassembled WGS sequence"/>
</dbReference>
<dbReference type="EMBL" id="JAVFHQ010000038">
    <property type="protein sequence ID" value="KAK4542832.1"/>
    <property type="molecule type" value="Genomic_DNA"/>
</dbReference>
<dbReference type="InterPro" id="IPR038883">
    <property type="entry name" value="AN11006-like"/>
</dbReference>
<dbReference type="PANTHER" id="PTHR42085">
    <property type="entry name" value="F-BOX DOMAIN-CONTAINING PROTEIN"/>
    <property type="match status" value="1"/>
</dbReference>
<dbReference type="AlphaFoldDB" id="A0AAV9JEH6"/>
<gene>
    <name evidence="3" type="ORF">LTR36_006208</name>
</gene>